<sequence>MIRGMPILRPMFIKNSLQRYECHKDLVLNKTGFTTYRFPVNSGIDCESEIFRHVEFDKSVVLIGTGGGNSGSFAFTRLLICAIIGVIVVDSDIVVHSFSAHSSEKLALYLLSEQLTSPWIIEAITFFACLFF</sequence>
<evidence type="ECO:0000313" key="2">
    <source>
        <dbReference type="Proteomes" id="UP001162480"/>
    </source>
</evidence>
<name>A0AA36EUW3_OCTVU</name>
<dbReference type="AlphaFoldDB" id="A0AA36EUW3"/>
<evidence type="ECO:0000313" key="1">
    <source>
        <dbReference type="EMBL" id="CAI9715041.1"/>
    </source>
</evidence>
<dbReference type="EMBL" id="OX597814">
    <property type="protein sequence ID" value="CAI9715041.1"/>
    <property type="molecule type" value="Genomic_DNA"/>
</dbReference>
<organism evidence="1 2">
    <name type="scientific">Octopus vulgaris</name>
    <name type="common">Common octopus</name>
    <dbReference type="NCBI Taxonomy" id="6645"/>
    <lineage>
        <taxon>Eukaryota</taxon>
        <taxon>Metazoa</taxon>
        <taxon>Spiralia</taxon>
        <taxon>Lophotrochozoa</taxon>
        <taxon>Mollusca</taxon>
        <taxon>Cephalopoda</taxon>
        <taxon>Coleoidea</taxon>
        <taxon>Octopodiformes</taxon>
        <taxon>Octopoda</taxon>
        <taxon>Incirrata</taxon>
        <taxon>Octopodidae</taxon>
        <taxon>Octopus</taxon>
    </lineage>
</organism>
<gene>
    <name evidence="1" type="ORF">OCTVUL_1B022123</name>
</gene>
<keyword evidence="2" id="KW-1185">Reference proteome</keyword>
<dbReference type="Proteomes" id="UP001162480">
    <property type="component" value="Chromosome 1"/>
</dbReference>
<accession>A0AA36EUW3</accession>
<protein>
    <submittedName>
        <fullName evidence="1">Uncharacterized protein</fullName>
    </submittedName>
</protein>
<reference evidence="1" key="1">
    <citation type="submission" date="2023-08" db="EMBL/GenBank/DDBJ databases">
        <authorList>
            <person name="Alioto T."/>
            <person name="Alioto T."/>
            <person name="Gomez Garrido J."/>
        </authorList>
    </citation>
    <scope>NUCLEOTIDE SEQUENCE</scope>
</reference>
<proteinExistence type="predicted"/>